<protein>
    <submittedName>
        <fullName evidence="2">Uncharacterized protein</fullName>
    </submittedName>
</protein>
<organism evidence="2 3">
    <name type="scientific">Rotaria socialis</name>
    <dbReference type="NCBI Taxonomy" id="392032"/>
    <lineage>
        <taxon>Eukaryota</taxon>
        <taxon>Metazoa</taxon>
        <taxon>Spiralia</taxon>
        <taxon>Gnathifera</taxon>
        <taxon>Rotifera</taxon>
        <taxon>Eurotatoria</taxon>
        <taxon>Bdelloidea</taxon>
        <taxon>Philodinida</taxon>
        <taxon>Philodinidae</taxon>
        <taxon>Rotaria</taxon>
    </lineage>
</organism>
<dbReference type="AlphaFoldDB" id="A0A821LEX2"/>
<accession>A0A821LEX2</accession>
<evidence type="ECO:0000313" key="3">
    <source>
        <dbReference type="Proteomes" id="UP000663848"/>
    </source>
</evidence>
<evidence type="ECO:0000256" key="1">
    <source>
        <dbReference type="SAM" id="MobiDB-lite"/>
    </source>
</evidence>
<sequence>MPKTLLPYALSLNPGLPMHIQQLLIKQESERKALQQQHQPRPMPINFAILPAEPSLSQESSEIDIDEDSWNGQESSR</sequence>
<name>A0A821LEX2_9BILA</name>
<comment type="caution">
    <text evidence="2">The sequence shown here is derived from an EMBL/GenBank/DDBJ whole genome shotgun (WGS) entry which is preliminary data.</text>
</comment>
<dbReference type="Proteomes" id="UP000663848">
    <property type="component" value="Unassembled WGS sequence"/>
</dbReference>
<gene>
    <name evidence="2" type="ORF">QYT958_LOCUS20914</name>
</gene>
<dbReference type="EMBL" id="CAJOBR010003720">
    <property type="protein sequence ID" value="CAF4749849.1"/>
    <property type="molecule type" value="Genomic_DNA"/>
</dbReference>
<feature type="region of interest" description="Disordered" evidence="1">
    <location>
        <begin position="55"/>
        <end position="77"/>
    </location>
</feature>
<proteinExistence type="predicted"/>
<evidence type="ECO:0000313" key="2">
    <source>
        <dbReference type="EMBL" id="CAF4749849.1"/>
    </source>
</evidence>
<reference evidence="2" key="1">
    <citation type="submission" date="2021-02" db="EMBL/GenBank/DDBJ databases">
        <authorList>
            <person name="Nowell W R."/>
        </authorList>
    </citation>
    <scope>NUCLEOTIDE SEQUENCE</scope>
</reference>